<gene>
    <name evidence="1" type="ORF">ASZ90_019420</name>
</gene>
<name>A0A0W8E3H4_9ZZZZ</name>
<protein>
    <submittedName>
        <fullName evidence="1">Uncharacterized protein</fullName>
    </submittedName>
</protein>
<comment type="caution">
    <text evidence="1">The sequence shown here is derived from an EMBL/GenBank/DDBJ whole genome shotgun (WGS) entry which is preliminary data.</text>
</comment>
<organism evidence="1">
    <name type="scientific">hydrocarbon metagenome</name>
    <dbReference type="NCBI Taxonomy" id="938273"/>
    <lineage>
        <taxon>unclassified sequences</taxon>
        <taxon>metagenomes</taxon>
        <taxon>ecological metagenomes</taxon>
    </lineage>
</organism>
<dbReference type="AlphaFoldDB" id="A0A0W8E3H4"/>
<reference evidence="1" key="1">
    <citation type="journal article" date="2015" name="Proc. Natl. Acad. Sci. U.S.A.">
        <title>Networks of energetic and metabolic interactions define dynamics in microbial communities.</title>
        <authorList>
            <person name="Embree M."/>
            <person name="Liu J.K."/>
            <person name="Al-Bassam M.M."/>
            <person name="Zengler K."/>
        </authorList>
    </citation>
    <scope>NUCLEOTIDE SEQUENCE</scope>
</reference>
<proteinExistence type="predicted"/>
<sequence>MGVQGAATAIGIAAGLLLENRELSCEGWGRQWVNERITASGIP</sequence>
<evidence type="ECO:0000313" key="1">
    <source>
        <dbReference type="EMBL" id="KUG03156.1"/>
    </source>
</evidence>
<accession>A0A0W8E3H4</accession>
<dbReference type="EMBL" id="LNQE01001891">
    <property type="protein sequence ID" value="KUG03156.1"/>
    <property type="molecule type" value="Genomic_DNA"/>
</dbReference>